<sequence length="112" mass="12731">MEIFSNMDFYHISTQTVVLKLFAVFLHNQDTFPETIHPSIALKCKHKTKFSNCIYITSDSSRKTKLLPQNSSNGAQNQTVLSDQSPSQSAWKTPLNSHYTQHRTKENTAGRS</sequence>
<evidence type="ECO:0000256" key="1">
    <source>
        <dbReference type="SAM" id="MobiDB-lite"/>
    </source>
</evidence>
<keyword evidence="3" id="KW-1185">Reference proteome</keyword>
<proteinExistence type="predicted"/>
<organism evidence="2 3">
    <name type="scientific">Ataeniobius toweri</name>
    <dbReference type="NCBI Taxonomy" id="208326"/>
    <lineage>
        <taxon>Eukaryota</taxon>
        <taxon>Metazoa</taxon>
        <taxon>Chordata</taxon>
        <taxon>Craniata</taxon>
        <taxon>Vertebrata</taxon>
        <taxon>Euteleostomi</taxon>
        <taxon>Actinopterygii</taxon>
        <taxon>Neopterygii</taxon>
        <taxon>Teleostei</taxon>
        <taxon>Neoteleostei</taxon>
        <taxon>Acanthomorphata</taxon>
        <taxon>Ovalentaria</taxon>
        <taxon>Atherinomorphae</taxon>
        <taxon>Cyprinodontiformes</taxon>
        <taxon>Goodeidae</taxon>
        <taxon>Ataeniobius</taxon>
    </lineage>
</organism>
<dbReference type="Proteomes" id="UP001345963">
    <property type="component" value="Unassembled WGS sequence"/>
</dbReference>
<name>A0ABU7ASY9_9TELE</name>
<gene>
    <name evidence="2" type="ORF">ATANTOWER_023157</name>
</gene>
<reference evidence="2 3" key="1">
    <citation type="submission" date="2021-07" db="EMBL/GenBank/DDBJ databases">
        <authorList>
            <person name="Palmer J.M."/>
        </authorList>
    </citation>
    <scope>NUCLEOTIDE SEQUENCE [LARGE SCALE GENOMIC DNA]</scope>
    <source>
        <strain evidence="2 3">AT_MEX2019</strain>
        <tissue evidence="2">Muscle</tissue>
    </source>
</reference>
<dbReference type="EMBL" id="JAHUTI010024792">
    <property type="protein sequence ID" value="MED6240550.1"/>
    <property type="molecule type" value="Genomic_DNA"/>
</dbReference>
<feature type="compositionally biased region" description="Basic and acidic residues" evidence="1">
    <location>
        <begin position="103"/>
        <end position="112"/>
    </location>
</feature>
<feature type="region of interest" description="Disordered" evidence="1">
    <location>
        <begin position="65"/>
        <end position="112"/>
    </location>
</feature>
<comment type="caution">
    <text evidence="2">The sequence shown here is derived from an EMBL/GenBank/DDBJ whole genome shotgun (WGS) entry which is preliminary data.</text>
</comment>
<accession>A0ABU7ASY9</accession>
<evidence type="ECO:0000313" key="3">
    <source>
        <dbReference type="Proteomes" id="UP001345963"/>
    </source>
</evidence>
<evidence type="ECO:0000313" key="2">
    <source>
        <dbReference type="EMBL" id="MED6240550.1"/>
    </source>
</evidence>
<protein>
    <submittedName>
        <fullName evidence="2">Uncharacterized protein</fullName>
    </submittedName>
</protein>
<feature type="compositionally biased region" description="Polar residues" evidence="1">
    <location>
        <begin position="67"/>
        <end position="99"/>
    </location>
</feature>